<dbReference type="NCBIfam" id="TIGR00486">
    <property type="entry name" value="YbgI_SA1388"/>
    <property type="match status" value="1"/>
</dbReference>
<reference evidence="3" key="1">
    <citation type="submission" date="2021-01" db="EMBL/GenBank/DDBJ databases">
        <title>Chromosome-level genome assembly of a human fungal pathogen reveals clustering of transcriptionally co-regulated genes.</title>
        <authorList>
            <person name="Voorhies M."/>
            <person name="Cohen S."/>
            <person name="Shea T.P."/>
            <person name="Petrus S."/>
            <person name="Munoz J.F."/>
            <person name="Poplawski S."/>
            <person name="Goldman W.E."/>
            <person name="Michael T."/>
            <person name="Cuomo C.A."/>
            <person name="Sil A."/>
            <person name="Beyhan S."/>
        </authorList>
    </citation>
    <scope>NUCLEOTIDE SEQUENCE</scope>
    <source>
        <strain evidence="3">H88</strain>
    </source>
</reference>
<dbReference type="InterPro" id="IPR036069">
    <property type="entry name" value="DUF34/NIF3_sf"/>
</dbReference>
<comment type="similarity">
    <text evidence="1">Belongs to the GTP cyclohydrolase I type 2/NIF3 family.</text>
</comment>
<dbReference type="EMBL" id="CP069103">
    <property type="protein sequence ID" value="QSS51142.1"/>
    <property type="molecule type" value="Genomic_DNA"/>
</dbReference>
<feature type="binding site" evidence="2">
    <location>
        <position position="272"/>
    </location>
    <ligand>
        <name>a divalent metal cation</name>
        <dbReference type="ChEBI" id="CHEBI:60240"/>
        <label>1</label>
    </ligand>
</feature>
<dbReference type="GO" id="GO:0046872">
    <property type="term" value="F:metal ion binding"/>
    <property type="evidence" value="ECO:0007669"/>
    <property type="project" value="UniProtKB-KW"/>
</dbReference>
<dbReference type="AlphaFoldDB" id="A0A8A1LGN7"/>
<dbReference type="Proteomes" id="UP000663419">
    <property type="component" value="Chromosome 2"/>
</dbReference>
<name>A0A8A1LGN7_AJEC8</name>
<proteinExistence type="inferred from homology"/>
<dbReference type="SUPFAM" id="SSF102705">
    <property type="entry name" value="NIF3 (NGG1p interacting factor 3)-like"/>
    <property type="match status" value="1"/>
</dbReference>
<evidence type="ECO:0000256" key="1">
    <source>
        <dbReference type="ARBA" id="ARBA00006964"/>
    </source>
</evidence>
<feature type="binding site" evidence="2">
    <location>
        <position position="276"/>
    </location>
    <ligand>
        <name>a divalent metal cation</name>
        <dbReference type="ChEBI" id="CHEBI:60240"/>
        <label>1</label>
    </ligand>
</feature>
<evidence type="ECO:0000313" key="3">
    <source>
        <dbReference type="EMBL" id="QSS51142.1"/>
    </source>
</evidence>
<feature type="binding site" evidence="2">
    <location>
        <position position="129"/>
    </location>
    <ligand>
        <name>a divalent metal cation</name>
        <dbReference type="ChEBI" id="CHEBI:60240"/>
        <label>1</label>
    </ligand>
</feature>
<dbReference type="FunFam" id="3.40.1390.30:FF:000001">
    <property type="entry name" value="GTP cyclohydrolase 1 type 2"/>
    <property type="match status" value="1"/>
</dbReference>
<dbReference type="PANTHER" id="PTHR13799:SF13">
    <property type="entry name" value="NIF3-LIKE PROTEIN 1"/>
    <property type="match status" value="1"/>
</dbReference>
<dbReference type="Gene3D" id="3.40.1390.30">
    <property type="entry name" value="NIF3 (NGG1p interacting factor 3)-like"/>
    <property type="match status" value="1"/>
</dbReference>
<evidence type="ECO:0000256" key="2">
    <source>
        <dbReference type="PIRSR" id="PIRSR602678-1"/>
    </source>
</evidence>
<evidence type="ECO:0000313" key="4">
    <source>
        <dbReference type="Proteomes" id="UP000663419"/>
    </source>
</evidence>
<dbReference type="PANTHER" id="PTHR13799">
    <property type="entry name" value="NGG1 INTERACTING FACTOR 3"/>
    <property type="match status" value="1"/>
</dbReference>
<dbReference type="Pfam" id="PF01784">
    <property type="entry name" value="DUF34_NIF3"/>
    <property type="match status" value="1"/>
</dbReference>
<feature type="binding site" evidence="2">
    <location>
        <position position="91"/>
    </location>
    <ligand>
        <name>a divalent metal cation</name>
        <dbReference type="ChEBI" id="CHEBI:60240"/>
        <label>1</label>
    </ligand>
</feature>
<protein>
    <submittedName>
        <fullName evidence="3">NGG1 interacting factor Nif3</fullName>
    </submittedName>
</protein>
<gene>
    <name evidence="3" type="primary">NIF3</name>
    <name evidence="3" type="ORF">I7I53_06383</name>
</gene>
<organism evidence="3 4">
    <name type="scientific">Ajellomyces capsulatus (strain H88)</name>
    <name type="common">Darling's disease fungus</name>
    <name type="synonym">Histoplasma capsulatum</name>
    <dbReference type="NCBI Taxonomy" id="544711"/>
    <lineage>
        <taxon>Eukaryota</taxon>
        <taxon>Fungi</taxon>
        <taxon>Dikarya</taxon>
        <taxon>Ascomycota</taxon>
        <taxon>Pezizomycotina</taxon>
        <taxon>Eurotiomycetes</taxon>
        <taxon>Eurotiomycetidae</taxon>
        <taxon>Onygenales</taxon>
        <taxon>Ajellomycetaceae</taxon>
        <taxon>Histoplasma</taxon>
    </lineage>
</organism>
<dbReference type="InterPro" id="IPR002678">
    <property type="entry name" value="DUF34/NIF3"/>
</dbReference>
<accession>A0A8A1LGN7</accession>
<keyword evidence="2" id="KW-0479">Metal-binding</keyword>
<sequence>MIRSALRNFSTMASSNPTSCSPFTRAVVNSMKKLYPECLADKSFDNTGLLLESPFSFTRRKKNSVLLTVDLTRAVADEAIERGDSVIIAYHPIIFRGLKSLTLSDPQQASLLRLAHHGISVYSPHTAVDAVPGGMADWLLDVVMETKTLPRGPICSQTRSAIYPEQTPPPGFEKAGKGRIASTDRPVCLTSLVDNLMLNLNRPYGIPIALPQGKKVPDMSNIRTIATCPGSGSSILMKNGKPVADVLVTGEMSHHDALAAIEHGSAVISLFHSDSERGYLREVMWGYLAEALRDEWDALRAQEAAALEGGDGDGDMKDWLSDPNFTISISERDRDPYEVWPAAR</sequence>
<dbReference type="VEuPathDB" id="FungiDB:I7I53_06383"/>
<dbReference type="GO" id="GO:0005739">
    <property type="term" value="C:mitochondrion"/>
    <property type="evidence" value="ECO:0007669"/>
    <property type="project" value="TreeGrafter"/>
</dbReference>